<keyword evidence="3" id="KW-0949">S-adenosyl-L-methionine</keyword>
<dbReference type="PANTHER" id="PTHR21392">
    <property type="entry name" value="TRNA-URIDINE AMINOCARBOXYPROPYLTRANSFERASE 2"/>
    <property type="match status" value="1"/>
</dbReference>
<dbReference type="AlphaFoldDB" id="A0A2R5L623"/>
<evidence type="ECO:0000256" key="6">
    <source>
        <dbReference type="ARBA" id="ARBA00048718"/>
    </source>
</evidence>
<evidence type="ECO:0000256" key="1">
    <source>
        <dbReference type="ARBA" id="ARBA00012386"/>
    </source>
</evidence>
<keyword evidence="2" id="KW-0808">Transferase</keyword>
<evidence type="ECO:0000256" key="5">
    <source>
        <dbReference type="ARBA" id="ARBA00034489"/>
    </source>
</evidence>
<proteinExistence type="inferred from homology"/>
<dbReference type="PANTHER" id="PTHR21392:SF0">
    <property type="entry name" value="TRNA-URIDINE AMINOCARBOXYPROPYLTRANSFERASE 2"/>
    <property type="match status" value="1"/>
</dbReference>
<dbReference type="EC" id="2.5.1.25" evidence="1"/>
<evidence type="ECO:0000256" key="4">
    <source>
        <dbReference type="ARBA" id="ARBA00022694"/>
    </source>
</evidence>
<dbReference type="SMART" id="SM01144">
    <property type="entry name" value="DTW"/>
    <property type="match status" value="1"/>
</dbReference>
<evidence type="ECO:0000259" key="7">
    <source>
        <dbReference type="SMART" id="SM01144"/>
    </source>
</evidence>
<accession>A0A2R5L623</accession>
<reference evidence="8" key="1">
    <citation type="submission" date="2018-03" db="EMBL/GenBank/DDBJ databases">
        <title>The relapsing fever spirochete Borrelia turicatae persists in the highly oxidative environment of its soft-bodied tick vector.</title>
        <authorList>
            <person name="Bourret T.J."/>
            <person name="Boyle W.K."/>
            <person name="Valenzuela J.G."/>
            <person name="Oliveira F."/>
            <person name="Lopez J.E."/>
        </authorList>
    </citation>
    <scope>NUCLEOTIDE SEQUENCE</scope>
    <source>
        <strain evidence="8">Kansas strain/isolate</strain>
        <tissue evidence="8">Salivary glands</tissue>
    </source>
</reference>
<comment type="catalytic activity">
    <reaction evidence="6">
        <text>a uridine in tRNA + S-adenosyl-L-methionine = a 3-[(3S)-3-amino-3-carboxypropyl]uridine in tRNA + S-methyl-5'-thioadenosine + H(+)</text>
        <dbReference type="Rhea" id="RHEA:62432"/>
        <dbReference type="Rhea" id="RHEA-COMP:13339"/>
        <dbReference type="Rhea" id="RHEA-COMP:16092"/>
        <dbReference type="ChEBI" id="CHEBI:15378"/>
        <dbReference type="ChEBI" id="CHEBI:17509"/>
        <dbReference type="ChEBI" id="CHEBI:59789"/>
        <dbReference type="ChEBI" id="CHEBI:65315"/>
        <dbReference type="ChEBI" id="CHEBI:82930"/>
        <dbReference type="EC" id="2.5.1.25"/>
    </reaction>
</comment>
<evidence type="ECO:0000256" key="2">
    <source>
        <dbReference type="ARBA" id="ARBA00022679"/>
    </source>
</evidence>
<dbReference type="InterPro" id="IPR039262">
    <property type="entry name" value="DTWD2/TAPT"/>
</dbReference>
<comment type="similarity">
    <text evidence="5">Belongs to the TDD superfamily. DTWD2 family.</text>
</comment>
<organism evidence="8">
    <name type="scientific">Ornithodoros turicata</name>
    <dbReference type="NCBI Taxonomy" id="34597"/>
    <lineage>
        <taxon>Eukaryota</taxon>
        <taxon>Metazoa</taxon>
        <taxon>Ecdysozoa</taxon>
        <taxon>Arthropoda</taxon>
        <taxon>Chelicerata</taxon>
        <taxon>Arachnida</taxon>
        <taxon>Acari</taxon>
        <taxon>Parasitiformes</taxon>
        <taxon>Ixodida</taxon>
        <taxon>Ixodoidea</taxon>
        <taxon>Argasidae</taxon>
        <taxon>Ornithodorinae</taxon>
        <taxon>Ornithodoros</taxon>
    </lineage>
</organism>
<dbReference type="GO" id="GO:0016432">
    <property type="term" value="F:tRNA-uridine aminocarboxypropyltransferase activity"/>
    <property type="evidence" value="ECO:0007669"/>
    <property type="project" value="UniProtKB-EC"/>
</dbReference>
<evidence type="ECO:0000256" key="3">
    <source>
        <dbReference type="ARBA" id="ARBA00022691"/>
    </source>
</evidence>
<evidence type="ECO:0000313" key="8">
    <source>
        <dbReference type="EMBL" id="MBY04877.1"/>
    </source>
</evidence>
<dbReference type="GO" id="GO:0008033">
    <property type="term" value="P:tRNA processing"/>
    <property type="evidence" value="ECO:0007669"/>
    <property type="project" value="UniProtKB-KW"/>
</dbReference>
<dbReference type="Pfam" id="PF03942">
    <property type="entry name" value="DTW"/>
    <property type="match status" value="1"/>
</dbReference>
<feature type="domain" description="DTW" evidence="7">
    <location>
        <begin position="23"/>
        <end position="222"/>
    </location>
</feature>
<protein>
    <recommendedName>
        <fullName evidence="1">tRNA-uridine aminocarboxypropyltransferase</fullName>
        <ecNumber evidence="1">2.5.1.25</ecNumber>
    </recommendedName>
</protein>
<dbReference type="EMBL" id="GGLE01000751">
    <property type="protein sequence ID" value="MBY04877.1"/>
    <property type="molecule type" value="Transcribed_RNA"/>
</dbReference>
<name>A0A2R5L623_9ACAR</name>
<dbReference type="InterPro" id="IPR005636">
    <property type="entry name" value="DTW"/>
</dbReference>
<sequence length="260" mass="29378">MSDHDISAFFNELSNITADLPCKRELCAKCRRPVAVCWCAYLPSSPLQVACKVIILQHPGEVKRNLRTAPMLEAALAADKCVTFRGRRFSWERQGAFQDTVSGSLRDTLVLYPGPDAQDIETLPTVVERSGRGYNLIVLDGTWSQARSLFFNSPQLHGLKQVQINPNKTSDYVIRTQPTQECLSTVETVAYALSVLEDKPELQEVLTRPLHALCQFQLQHGAVTHHSKEFLIQNGMYKKPLPRRIVHRLARNEDLKDALR</sequence>
<keyword evidence="4" id="KW-0819">tRNA processing</keyword>